<gene>
    <name evidence="1" type="ORF">J2Z69_003327</name>
</gene>
<dbReference type="Proteomes" id="UP001519288">
    <property type="component" value="Unassembled WGS sequence"/>
</dbReference>
<reference evidence="1 2" key="1">
    <citation type="submission" date="2021-03" db="EMBL/GenBank/DDBJ databases">
        <title>Genomic Encyclopedia of Type Strains, Phase IV (KMG-IV): sequencing the most valuable type-strain genomes for metagenomic binning, comparative biology and taxonomic classification.</title>
        <authorList>
            <person name="Goeker M."/>
        </authorList>
    </citation>
    <scope>NUCLEOTIDE SEQUENCE [LARGE SCALE GENOMIC DNA]</scope>
    <source>
        <strain evidence="1 2">DSM 26806</strain>
    </source>
</reference>
<keyword evidence="2" id="KW-1185">Reference proteome</keyword>
<proteinExistence type="predicted"/>
<sequence>MAGCFNRERIDSSKSSLLGKVTIERSGKNTEVNYTFLNEGSNKVGIIGGASYKLYKNDRLLEEGAVPIKDYIDLKPEETYADKKVFINLLPGTYRVEVRWDNTMAVGNFTF</sequence>
<dbReference type="EMBL" id="JAGGLD010000007">
    <property type="protein sequence ID" value="MBP2002255.1"/>
    <property type="molecule type" value="Genomic_DNA"/>
</dbReference>
<accession>A0ABS4JMB5</accession>
<evidence type="ECO:0000313" key="1">
    <source>
        <dbReference type="EMBL" id="MBP2002255.1"/>
    </source>
</evidence>
<evidence type="ECO:0000313" key="2">
    <source>
        <dbReference type="Proteomes" id="UP001519288"/>
    </source>
</evidence>
<evidence type="ECO:0008006" key="3">
    <source>
        <dbReference type="Google" id="ProtNLM"/>
    </source>
</evidence>
<protein>
    <recommendedName>
        <fullName evidence="3">Intracellular proteinase inhibitor BsuPI domain-containing protein</fullName>
    </recommendedName>
</protein>
<name>A0ABS4JMB5_9BACL</name>
<comment type="caution">
    <text evidence="1">The sequence shown here is derived from an EMBL/GenBank/DDBJ whole genome shotgun (WGS) entry which is preliminary data.</text>
</comment>
<organism evidence="1 2">
    <name type="scientific">Paenibacillus shirakamiensis</name>
    <dbReference type="NCBI Taxonomy" id="1265935"/>
    <lineage>
        <taxon>Bacteria</taxon>
        <taxon>Bacillati</taxon>
        <taxon>Bacillota</taxon>
        <taxon>Bacilli</taxon>
        <taxon>Bacillales</taxon>
        <taxon>Paenibacillaceae</taxon>
        <taxon>Paenibacillus</taxon>
    </lineage>
</organism>